<organism evidence="8 9">
    <name type="scientific">Arcicella rigui</name>
    <dbReference type="NCBI Taxonomy" id="797020"/>
    <lineage>
        <taxon>Bacteria</taxon>
        <taxon>Pseudomonadati</taxon>
        <taxon>Bacteroidota</taxon>
        <taxon>Cytophagia</taxon>
        <taxon>Cytophagales</taxon>
        <taxon>Flectobacillaceae</taxon>
        <taxon>Arcicella</taxon>
    </lineage>
</organism>
<feature type="transmembrane region" description="Helical" evidence="7">
    <location>
        <begin position="173"/>
        <end position="190"/>
    </location>
</feature>
<keyword evidence="9" id="KW-1185">Reference proteome</keyword>
<dbReference type="PANTHER" id="PTHR33508:SF1">
    <property type="entry name" value="UPF0056 MEMBRANE PROTEIN YHCE"/>
    <property type="match status" value="1"/>
</dbReference>
<feature type="transmembrane region" description="Helical" evidence="7">
    <location>
        <begin position="43"/>
        <end position="66"/>
    </location>
</feature>
<dbReference type="PANTHER" id="PTHR33508">
    <property type="entry name" value="UPF0056 MEMBRANE PROTEIN YHCE"/>
    <property type="match status" value="1"/>
</dbReference>
<feature type="transmembrane region" description="Helical" evidence="7">
    <location>
        <begin position="106"/>
        <end position="128"/>
    </location>
</feature>
<evidence type="ECO:0000256" key="2">
    <source>
        <dbReference type="ARBA" id="ARBA00009784"/>
    </source>
</evidence>
<evidence type="ECO:0000256" key="5">
    <source>
        <dbReference type="ARBA" id="ARBA00022989"/>
    </source>
</evidence>
<feature type="transmembrane region" description="Helical" evidence="7">
    <location>
        <begin position="72"/>
        <end position="94"/>
    </location>
</feature>
<keyword evidence="6 7" id="KW-0472">Membrane</keyword>
<protein>
    <recommendedName>
        <fullName evidence="7">UPF0056 membrane protein</fullName>
    </recommendedName>
</protein>
<reference evidence="8 9" key="1">
    <citation type="submission" date="2023-12" db="EMBL/GenBank/DDBJ databases">
        <title>Novel species of the genus Arcicella isolated from rivers.</title>
        <authorList>
            <person name="Lu H."/>
        </authorList>
    </citation>
    <scope>NUCLEOTIDE SEQUENCE [LARGE SCALE GENOMIC DNA]</scope>
    <source>
        <strain evidence="8 9">KCTC 23307</strain>
    </source>
</reference>
<dbReference type="Pfam" id="PF01914">
    <property type="entry name" value="MarC"/>
    <property type="match status" value="1"/>
</dbReference>
<dbReference type="InterPro" id="IPR002771">
    <property type="entry name" value="Multi_antbiot-R_MarC"/>
</dbReference>
<evidence type="ECO:0000313" key="8">
    <source>
        <dbReference type="EMBL" id="MEA5138338.1"/>
    </source>
</evidence>
<accession>A0ABU5Q6G0</accession>
<dbReference type="NCBIfam" id="TIGR00427">
    <property type="entry name" value="NAAT family transporter"/>
    <property type="match status" value="1"/>
</dbReference>
<comment type="subcellular location">
    <subcellularLocation>
        <location evidence="1 7">Cell membrane</location>
        <topology evidence="1 7">Multi-pass membrane protein</topology>
    </subcellularLocation>
</comment>
<evidence type="ECO:0000256" key="1">
    <source>
        <dbReference type="ARBA" id="ARBA00004651"/>
    </source>
</evidence>
<evidence type="ECO:0000256" key="4">
    <source>
        <dbReference type="ARBA" id="ARBA00022692"/>
    </source>
</evidence>
<comment type="similarity">
    <text evidence="2 7">Belongs to the UPF0056 (MarC) family.</text>
</comment>
<sequence length="191" mass="20508">MELNFKEIISVSLILFSVIDILGSIPIIIDIRRKTGNIHAEQATIVSGIIMVGFLYVGKSILNLFGVDINSFAIAGALIIFLIGLEMTLGRNIFKSEGSLGEAKAASIVPLAFPVIAGAGTMTTILSLKSQFDEINILVGIGLNLVFIYVVLRASQWIENRLGQVGANVLRKVFGVILLAIAIKIIKSRIG</sequence>
<dbReference type="RefSeq" id="WP_323295506.1">
    <property type="nucleotide sequence ID" value="NZ_JAYFUM010000005.1"/>
</dbReference>
<comment type="caution">
    <text evidence="8">The sequence shown here is derived from an EMBL/GenBank/DDBJ whole genome shotgun (WGS) entry which is preliminary data.</text>
</comment>
<evidence type="ECO:0000256" key="3">
    <source>
        <dbReference type="ARBA" id="ARBA00022475"/>
    </source>
</evidence>
<keyword evidence="4 7" id="KW-0812">Transmembrane</keyword>
<gene>
    <name evidence="8" type="ORF">VB248_04300</name>
</gene>
<dbReference type="Proteomes" id="UP001302949">
    <property type="component" value="Unassembled WGS sequence"/>
</dbReference>
<feature type="transmembrane region" description="Helical" evidence="7">
    <location>
        <begin position="12"/>
        <end position="31"/>
    </location>
</feature>
<keyword evidence="3" id="KW-1003">Cell membrane</keyword>
<feature type="transmembrane region" description="Helical" evidence="7">
    <location>
        <begin position="134"/>
        <end position="152"/>
    </location>
</feature>
<keyword evidence="5 7" id="KW-1133">Transmembrane helix</keyword>
<evidence type="ECO:0000256" key="6">
    <source>
        <dbReference type="ARBA" id="ARBA00023136"/>
    </source>
</evidence>
<dbReference type="EMBL" id="JAYFUM010000005">
    <property type="protein sequence ID" value="MEA5138338.1"/>
    <property type="molecule type" value="Genomic_DNA"/>
</dbReference>
<evidence type="ECO:0000313" key="9">
    <source>
        <dbReference type="Proteomes" id="UP001302949"/>
    </source>
</evidence>
<name>A0ABU5Q6G0_9BACT</name>
<proteinExistence type="inferred from homology"/>
<evidence type="ECO:0000256" key="7">
    <source>
        <dbReference type="RuleBase" id="RU362048"/>
    </source>
</evidence>